<feature type="domain" description="Far11/STRP C-terminal" evidence="3">
    <location>
        <begin position="473"/>
        <end position="830"/>
    </location>
</feature>
<dbReference type="PANTHER" id="PTHR13239:SF4">
    <property type="entry name" value="AT25231P"/>
    <property type="match status" value="1"/>
</dbReference>
<dbReference type="FunCoup" id="A0A7M7ISL5">
    <property type="interactions" value="1289"/>
</dbReference>
<comment type="similarity">
    <text evidence="1">Belongs to the STRIP family.</text>
</comment>
<dbReference type="PANTHER" id="PTHR13239">
    <property type="entry name" value="PROTEIN REQUIRED FOR HYPHAL ANASTOMOSIS HAM-2"/>
    <property type="match status" value="1"/>
</dbReference>
<evidence type="ECO:0000313" key="5">
    <source>
        <dbReference type="Proteomes" id="UP000002358"/>
    </source>
</evidence>
<dbReference type="InterPro" id="IPR021819">
    <property type="entry name" value="Far11/STRP_C"/>
</dbReference>
<evidence type="ECO:0000313" key="4">
    <source>
        <dbReference type="EnsemblMetazoa" id="XP_016839668"/>
    </source>
</evidence>
<dbReference type="GO" id="GO:0007010">
    <property type="term" value="P:cytoskeleton organization"/>
    <property type="evidence" value="ECO:0007669"/>
    <property type="project" value="TreeGrafter"/>
</dbReference>
<reference evidence="4" key="1">
    <citation type="submission" date="2021-01" db="UniProtKB">
        <authorList>
            <consortium name="EnsemblMetazoa"/>
        </authorList>
    </citation>
    <scope>IDENTIFICATION</scope>
</reference>
<dbReference type="InterPro" id="IPR012486">
    <property type="entry name" value="Far11/STRP_N"/>
</dbReference>
<dbReference type="AlphaFoldDB" id="A0A7M7ISL5"/>
<name>A0A7M7ISL5_NASVI</name>
<dbReference type="SMART" id="SM01293">
    <property type="entry name" value="DUF3402"/>
    <property type="match status" value="1"/>
</dbReference>
<protein>
    <submittedName>
        <fullName evidence="4">Uncharacterized protein</fullName>
    </submittedName>
</protein>
<dbReference type="RefSeq" id="XP_016839668.1">
    <property type="nucleotide sequence ID" value="XM_016984179.3"/>
</dbReference>
<dbReference type="CTD" id="38412"/>
<dbReference type="SMART" id="SM01292">
    <property type="entry name" value="N1221"/>
    <property type="match status" value="1"/>
</dbReference>
<dbReference type="Proteomes" id="UP000002358">
    <property type="component" value="Chromosome 3"/>
</dbReference>
<organism evidence="4 5">
    <name type="scientific">Nasonia vitripennis</name>
    <name type="common">Parasitic wasp</name>
    <dbReference type="NCBI Taxonomy" id="7425"/>
    <lineage>
        <taxon>Eukaryota</taxon>
        <taxon>Metazoa</taxon>
        <taxon>Ecdysozoa</taxon>
        <taxon>Arthropoda</taxon>
        <taxon>Hexapoda</taxon>
        <taxon>Insecta</taxon>
        <taxon>Pterygota</taxon>
        <taxon>Neoptera</taxon>
        <taxon>Endopterygota</taxon>
        <taxon>Hymenoptera</taxon>
        <taxon>Apocrita</taxon>
        <taxon>Proctotrupomorpha</taxon>
        <taxon>Chalcidoidea</taxon>
        <taxon>Pteromalidae</taxon>
        <taxon>Pteromalinae</taxon>
        <taxon>Nasonia</taxon>
    </lineage>
</organism>
<dbReference type="SMR" id="A0A7M7ISL5"/>
<dbReference type="InParanoid" id="A0A7M7ISL5"/>
<sequence>MASKTFTLIDNSTSSELDFVYEDTDSHANEIAELYSYTEQYELQLNVKAFEDQMQWYNLRPVWQNLSSEQQKSIIYKLLDQLEVSNKQLRMKAARCILYLAQGCWAEVQSDKEQQDWERTNVMLLYECGTFSAFVELLNIEIDESECMRVYERLRERSNKSDRISGCNIVNEIDLMCLNDCVCEIEVEGYMSSKRNSTAASTAMRKLAVSLADSVDLRVILSVLYIITEVMREENKRLDDSIYKHNVEAFKEELMNPCEDELLIVKLLGMVTCFCSGSAPHFPMKKVLLLLWKLILVSLGGMETLRELKKLYREQVGLDNLQEDTIEVAKAMRPSSPPTSATDLLDTQNLKKNNRPFRRSLMKQSSLDEPNLEYESGRGMLIKNEGGMDTSEGDVDEGVFVNQPVLGSYQNYYDNPNNPPQMRPDTPPPVKAKGLPWAPKVRQKDVDSFLDISRLKFVGYKLQGDRESLAGLPQPIHEGLSTLKKHMYTSLAEIQIQKEEEIAKNPISTQEPPVRQTATEILYQAMLPNLPQHMIALLKILLAAAPTSKAKTDSINIMADVLPEEMPVTVLQSMKLGIDVNRHKEIIVKAVSAILLLLLKHFKLNHVYQFEFMSQHLVFANCIPLVLKFLNQNILAYIEAKNVIPILDFPMCVIGDQPELTVDNLEIGDNQNYSWRNVFSSINLLRILNKLTKWKHSRIMMLVVFKSAPILKRTLKVMHGMLQLYVLKLLKMQTKYLGRQWRKTNMKTISVIYAKVRHRLNDDWAFGNDLEARPWDFQAEECTLRACVDRFNNRRYSNAVRDEELEPVDTSITSVLGTNVELTDEFKQHYELWLQQEVFQTTINWDELLGPSYEI</sequence>
<keyword evidence="5" id="KW-1185">Reference proteome</keyword>
<proteinExistence type="inferred from homology"/>
<dbReference type="GeneID" id="100120199"/>
<dbReference type="KEGG" id="nvi:100120199"/>
<feature type="domain" description="Far11/STRP N-terminal" evidence="2">
    <location>
        <begin position="14"/>
        <end position="366"/>
    </location>
</feature>
<dbReference type="Pfam" id="PF11882">
    <property type="entry name" value="DUF3402"/>
    <property type="match status" value="2"/>
</dbReference>
<accession>A0A7M7ISL5</accession>
<dbReference type="InterPro" id="IPR040185">
    <property type="entry name" value="Far11/STRP"/>
</dbReference>
<evidence type="ECO:0000259" key="3">
    <source>
        <dbReference type="SMART" id="SM01293"/>
    </source>
</evidence>
<dbReference type="Pfam" id="PF07923">
    <property type="entry name" value="N1221"/>
    <property type="match status" value="1"/>
</dbReference>
<dbReference type="OrthoDB" id="18234at2759"/>
<evidence type="ECO:0000259" key="2">
    <source>
        <dbReference type="SMART" id="SM01292"/>
    </source>
</evidence>
<dbReference type="EnsemblMetazoa" id="XM_016984179">
    <property type="protein sequence ID" value="XP_016839668"/>
    <property type="gene ID" value="LOC100120199"/>
</dbReference>
<dbReference type="GO" id="GO:0005829">
    <property type="term" value="C:cytosol"/>
    <property type="evidence" value="ECO:0007669"/>
    <property type="project" value="TreeGrafter"/>
</dbReference>
<evidence type="ECO:0000256" key="1">
    <source>
        <dbReference type="ARBA" id="ARBA00007062"/>
    </source>
</evidence>